<accession>A0ABP3KEC9</accession>
<feature type="signal peptide" evidence="2">
    <location>
        <begin position="1"/>
        <end position="19"/>
    </location>
</feature>
<keyword evidence="2" id="KW-0732">Signal</keyword>
<comment type="caution">
    <text evidence="3">The sequence shown here is derived from an EMBL/GenBank/DDBJ whole genome shotgun (WGS) entry which is preliminary data.</text>
</comment>
<proteinExistence type="inferred from homology"/>
<sequence>MPFMTAVLAAASVAVVPWAGPPSHGVSVEEQFAPARAGAGGAVTYDLGAVPEGSRVKVVERTDARGTRIELRVSGVEAGRGFGAHVHQKPCGADPEASGPHYQHRVDPVQPSVDPAYANPRNEAWLDFTTDGRGQGASGTRVAWHFRAGGAYSVVVHEHLTETGPGHAGMAGERLACVNVPFR</sequence>
<feature type="chain" id="PRO_5045666486" description="Superoxide dismutase" evidence="2">
    <location>
        <begin position="20"/>
        <end position="183"/>
    </location>
</feature>
<organism evidence="3 4">
    <name type="scientific">Streptomyces stramineus</name>
    <dbReference type="NCBI Taxonomy" id="173861"/>
    <lineage>
        <taxon>Bacteria</taxon>
        <taxon>Bacillati</taxon>
        <taxon>Actinomycetota</taxon>
        <taxon>Actinomycetes</taxon>
        <taxon>Kitasatosporales</taxon>
        <taxon>Streptomycetaceae</taxon>
        <taxon>Streptomyces</taxon>
    </lineage>
</organism>
<evidence type="ECO:0000313" key="4">
    <source>
        <dbReference type="Proteomes" id="UP001499895"/>
    </source>
</evidence>
<dbReference type="Proteomes" id="UP001499895">
    <property type="component" value="Unassembled WGS sequence"/>
</dbReference>
<reference evidence="4" key="1">
    <citation type="journal article" date="2019" name="Int. J. Syst. Evol. Microbiol.">
        <title>The Global Catalogue of Microorganisms (GCM) 10K type strain sequencing project: providing services to taxonomists for standard genome sequencing and annotation.</title>
        <authorList>
            <consortium name="The Broad Institute Genomics Platform"/>
            <consortium name="The Broad Institute Genome Sequencing Center for Infectious Disease"/>
            <person name="Wu L."/>
            <person name="Ma J."/>
        </authorList>
    </citation>
    <scope>NUCLEOTIDE SEQUENCE [LARGE SCALE GENOMIC DNA]</scope>
    <source>
        <strain evidence="4">JCM 10649</strain>
    </source>
</reference>
<keyword evidence="4" id="KW-1185">Reference proteome</keyword>
<comment type="similarity">
    <text evidence="1">Belongs to the Cu-Zn superoxide dismutase family.</text>
</comment>
<dbReference type="Gene3D" id="2.60.40.200">
    <property type="entry name" value="Superoxide dismutase, copper/zinc binding domain"/>
    <property type="match status" value="1"/>
</dbReference>
<evidence type="ECO:0000313" key="3">
    <source>
        <dbReference type="EMBL" id="GAA0477625.1"/>
    </source>
</evidence>
<dbReference type="RefSeq" id="WP_344093533.1">
    <property type="nucleotide sequence ID" value="NZ_BAAAHB010000056.1"/>
</dbReference>
<gene>
    <name evidence="3" type="ORF">GCM10009544_44470</name>
</gene>
<dbReference type="EMBL" id="BAAAHB010000056">
    <property type="protein sequence ID" value="GAA0477625.1"/>
    <property type="molecule type" value="Genomic_DNA"/>
</dbReference>
<protein>
    <recommendedName>
        <fullName evidence="5">Superoxide dismutase</fullName>
    </recommendedName>
</protein>
<dbReference type="InterPro" id="IPR036423">
    <property type="entry name" value="SOD-like_Cu/Zn_dom_sf"/>
</dbReference>
<evidence type="ECO:0008006" key="5">
    <source>
        <dbReference type="Google" id="ProtNLM"/>
    </source>
</evidence>
<dbReference type="SUPFAM" id="SSF49329">
    <property type="entry name" value="Cu,Zn superoxide dismutase-like"/>
    <property type="match status" value="1"/>
</dbReference>
<name>A0ABP3KEC9_9ACTN</name>
<evidence type="ECO:0000256" key="1">
    <source>
        <dbReference type="ARBA" id="ARBA00010457"/>
    </source>
</evidence>
<evidence type="ECO:0000256" key="2">
    <source>
        <dbReference type="SAM" id="SignalP"/>
    </source>
</evidence>